<evidence type="ECO:0000313" key="2">
    <source>
        <dbReference type="EMBL" id="SLM49784.1"/>
    </source>
</evidence>
<evidence type="ECO:0000313" key="3">
    <source>
        <dbReference type="Proteomes" id="UP000192042"/>
    </source>
</evidence>
<dbReference type="EMBL" id="LT828648">
    <property type="protein sequence ID" value="SLM49784.1"/>
    <property type="molecule type" value="Genomic_DNA"/>
</dbReference>
<organism evidence="2 3">
    <name type="scientific">Nitrospira japonica</name>
    <dbReference type="NCBI Taxonomy" id="1325564"/>
    <lineage>
        <taxon>Bacteria</taxon>
        <taxon>Pseudomonadati</taxon>
        <taxon>Nitrospirota</taxon>
        <taxon>Nitrospiria</taxon>
        <taxon>Nitrospirales</taxon>
        <taxon>Nitrospiraceae</taxon>
        <taxon>Nitrospira</taxon>
    </lineage>
</organism>
<dbReference type="PANTHER" id="PTHR35006:SF2">
    <property type="entry name" value="GLYOXALASE FAMILY PROTEIN (AFU_ORTHOLOGUE AFUA_5G14830)"/>
    <property type="match status" value="1"/>
</dbReference>
<dbReference type="InterPro" id="IPR037523">
    <property type="entry name" value="VOC_core"/>
</dbReference>
<keyword evidence="3" id="KW-1185">Reference proteome</keyword>
<dbReference type="AlphaFoldDB" id="A0A1W1I9T9"/>
<evidence type="ECO:0000259" key="1">
    <source>
        <dbReference type="PROSITE" id="PS51819"/>
    </source>
</evidence>
<dbReference type="KEGG" id="nja:NSJP_3617"/>
<dbReference type="SUPFAM" id="SSF54593">
    <property type="entry name" value="Glyoxalase/Bleomycin resistance protein/Dihydroxybiphenyl dioxygenase"/>
    <property type="match status" value="1"/>
</dbReference>
<dbReference type="InterPro" id="IPR004360">
    <property type="entry name" value="Glyas_Fos-R_dOase_dom"/>
</dbReference>
<protein>
    <submittedName>
        <fullName evidence="2">Glyoxalase</fullName>
    </submittedName>
</protein>
<feature type="domain" description="VOC" evidence="1">
    <location>
        <begin position="4"/>
        <end position="124"/>
    </location>
</feature>
<gene>
    <name evidence="2" type="ORF">NSJP_3617</name>
</gene>
<reference evidence="2 3" key="1">
    <citation type="submission" date="2017-03" db="EMBL/GenBank/DDBJ databases">
        <authorList>
            <person name="Afonso C.L."/>
            <person name="Miller P.J."/>
            <person name="Scott M.A."/>
            <person name="Spackman E."/>
            <person name="Goraichik I."/>
            <person name="Dimitrov K.M."/>
            <person name="Suarez D.L."/>
            <person name="Swayne D.E."/>
        </authorList>
    </citation>
    <scope>NUCLEOTIDE SEQUENCE [LARGE SCALE GENOMIC DNA]</scope>
    <source>
        <strain evidence="2">Genome sequencing of Nitrospira japonica strain NJ11</strain>
    </source>
</reference>
<name>A0A1W1I9T9_9BACT</name>
<dbReference type="STRING" id="1325564.NSJP_3617"/>
<dbReference type="RefSeq" id="WP_080887957.1">
    <property type="nucleotide sequence ID" value="NZ_LT828648.1"/>
</dbReference>
<dbReference type="Proteomes" id="UP000192042">
    <property type="component" value="Chromosome I"/>
</dbReference>
<proteinExistence type="predicted"/>
<accession>A0A1W1I9T9</accession>
<dbReference type="OrthoDB" id="5296884at2"/>
<dbReference type="PROSITE" id="PS51819">
    <property type="entry name" value="VOC"/>
    <property type="match status" value="1"/>
</dbReference>
<dbReference type="Pfam" id="PF00903">
    <property type="entry name" value="Glyoxalase"/>
    <property type="match status" value="1"/>
</dbReference>
<dbReference type="Gene3D" id="3.10.180.10">
    <property type="entry name" value="2,3-Dihydroxybiphenyl 1,2-Dioxygenase, domain 1"/>
    <property type="match status" value="1"/>
</dbReference>
<dbReference type="PANTHER" id="PTHR35006">
    <property type="entry name" value="GLYOXALASE FAMILY PROTEIN (AFU_ORTHOLOGUE AFUA_5G14830)"/>
    <property type="match status" value="1"/>
</dbReference>
<sequence>MGRRYDHVDVRVRSLNKVREFYRTILPALGFTHKVDLDGWLQFEAADHVEAREFFGVTESASHVPNECRIAFWAESTNEVDRLADIVIRAGARNVEGPGYDEGLGYYAVFFEDPDGNHLEICHREEGSR</sequence>
<dbReference type="InterPro" id="IPR029068">
    <property type="entry name" value="Glyas_Bleomycin-R_OHBP_Dase"/>
</dbReference>